<name>A0A432V9S9_9HYPH</name>
<dbReference type="AlphaFoldDB" id="A0A432V9S9"/>
<dbReference type="Proteomes" id="UP000281647">
    <property type="component" value="Unassembled WGS sequence"/>
</dbReference>
<dbReference type="EMBL" id="RKST01000003">
    <property type="protein sequence ID" value="RUM98931.1"/>
    <property type="molecule type" value="Genomic_DNA"/>
</dbReference>
<dbReference type="RefSeq" id="WP_128624434.1">
    <property type="nucleotide sequence ID" value="NZ_ML133508.1"/>
</dbReference>
<protein>
    <submittedName>
        <fullName evidence="2">DUF3365 domain-containing protein</fullName>
    </submittedName>
</protein>
<dbReference type="Pfam" id="PF11845">
    <property type="entry name" value="Tll0287-like"/>
    <property type="match status" value="1"/>
</dbReference>
<reference evidence="2 3" key="1">
    <citation type="submission" date="2018-11" db="EMBL/GenBank/DDBJ databases">
        <title>Pseudaminobacter arsenicus sp. nov., an arsenic-resistant bacterium isolated from arsenic-rich aquifers.</title>
        <authorList>
            <person name="Mu Y."/>
        </authorList>
    </citation>
    <scope>NUCLEOTIDE SEQUENCE [LARGE SCALE GENOMIC DNA]</scope>
    <source>
        <strain evidence="2 3">CB3</strain>
    </source>
</reference>
<keyword evidence="3" id="KW-1185">Reference proteome</keyword>
<evidence type="ECO:0000259" key="1">
    <source>
        <dbReference type="Pfam" id="PF11845"/>
    </source>
</evidence>
<evidence type="ECO:0000313" key="2">
    <source>
        <dbReference type="EMBL" id="RUM98931.1"/>
    </source>
</evidence>
<evidence type="ECO:0000313" key="3">
    <source>
        <dbReference type="Proteomes" id="UP000281647"/>
    </source>
</evidence>
<feature type="domain" description="Tll0287-like" evidence="1">
    <location>
        <begin position="99"/>
        <end position="250"/>
    </location>
</feature>
<accession>A0A432V9S9</accession>
<organism evidence="2 3">
    <name type="scientific">Borborobacter arsenicus</name>
    <dbReference type="NCBI Taxonomy" id="1851146"/>
    <lineage>
        <taxon>Bacteria</taxon>
        <taxon>Pseudomonadati</taxon>
        <taxon>Pseudomonadota</taxon>
        <taxon>Alphaproteobacteria</taxon>
        <taxon>Hyphomicrobiales</taxon>
        <taxon>Phyllobacteriaceae</taxon>
        <taxon>Borborobacter</taxon>
    </lineage>
</organism>
<dbReference type="InterPro" id="IPR021796">
    <property type="entry name" value="Tll0287-like_dom"/>
</dbReference>
<proteinExistence type="predicted"/>
<comment type="caution">
    <text evidence="2">The sequence shown here is derived from an EMBL/GenBank/DDBJ whole genome shotgun (WGS) entry which is preliminary data.</text>
</comment>
<sequence>MLALSAWVRSAIVAAVVGYGSMLPVTSGADDADDLITGTRLAELLRAGRNIVSNYQELINDPARGDKQLTSDRFTKEAIALYSKRTGHDPLSGELSQRDKRLLNAQIEAMREVLDEQQADINREGIGFKGFVPAVFARLVNEKFIAKVGEDARVRVTAPEYLVRNRKSLPDDWEARIINDVLSDPKRTKGEVYTEVAEADGRPAFRMLLPEYYTESCLTCHGAPKGEIDVTGYPKEGGKAGDLGGAISIVLFK</sequence>
<dbReference type="OrthoDB" id="7058251at2"/>
<gene>
    <name evidence="2" type="ORF">EET67_04610</name>
</gene>